<evidence type="ECO:0000256" key="1">
    <source>
        <dbReference type="ARBA" id="ARBA00008857"/>
    </source>
</evidence>
<sequence length="391" mass="42007">MPRPPLPIGTYGNITTHPVAGGGFCAVTRFRDHDGVTRKVKRVAATAAAAKNRLREDLRDRAKVTGGSGLTGDSRFSVAAEQWMSAVDVLVEQGRRSPGTAQVYRSTLQGHVLPAVGELRLRELTVPRVDRVVQLVHLHQGAPTAKLVRTVLSGVLGLAVRHGALPTNPVREIANVGGQPKRRPRALTAEERKAWVSRLAGDEDARRKDLPDLCAFMLATGVRIGEALALSWDEVDLDAGTVAIDWTVIRIKGVGLVRKATKTSAGERTLVVPGYGRSILRRRFLAAGGRGPVFPDSLGGWRDPSNTLRALRAARGSEEFAWVTSHVFRKTAATVLDGAGLTAREIADQLGHAQVSMTQNRYLGRRAVSSSAAEALERAHHDEGEEGVSGP</sequence>
<dbReference type="PANTHER" id="PTHR30629">
    <property type="entry name" value="PROPHAGE INTEGRASE"/>
    <property type="match status" value="1"/>
</dbReference>
<comment type="caution">
    <text evidence="6">The sequence shown here is derived from an EMBL/GenBank/DDBJ whole genome shotgun (WGS) entry which is preliminary data.</text>
</comment>
<dbReference type="Pfam" id="PF22022">
    <property type="entry name" value="Phage_int_M"/>
    <property type="match status" value="1"/>
</dbReference>
<reference evidence="6 7" key="1">
    <citation type="submission" date="2019-03" db="EMBL/GenBank/DDBJ databases">
        <title>Genomic Encyclopedia of Type Strains, Phase IV (KMG-IV): sequencing the most valuable type-strain genomes for metagenomic binning, comparative biology and taxonomic classification.</title>
        <authorList>
            <person name="Goeker M."/>
        </authorList>
    </citation>
    <scope>NUCLEOTIDE SEQUENCE [LARGE SCALE GENOMIC DNA]</scope>
    <source>
        <strain evidence="6 7">DSM 45775</strain>
    </source>
</reference>
<proteinExistence type="inferred from homology"/>
<name>A0A4R6UZ45_9PSEU</name>
<dbReference type="GO" id="GO:0006310">
    <property type="term" value="P:DNA recombination"/>
    <property type="evidence" value="ECO:0007669"/>
    <property type="project" value="UniProtKB-KW"/>
</dbReference>
<dbReference type="Gene3D" id="1.10.150.130">
    <property type="match status" value="1"/>
</dbReference>
<feature type="domain" description="Tyr recombinase" evidence="5">
    <location>
        <begin position="182"/>
        <end position="377"/>
    </location>
</feature>
<dbReference type="InterPro" id="IPR053876">
    <property type="entry name" value="Phage_int_M"/>
</dbReference>
<dbReference type="AlphaFoldDB" id="A0A4R6UZ45"/>
<dbReference type="OrthoDB" id="4326943at2"/>
<accession>A0A4R6UZ45</accession>
<keyword evidence="7" id="KW-1185">Reference proteome</keyword>
<gene>
    <name evidence="6" type="ORF">EV188_107101</name>
</gene>
<keyword evidence="2" id="KW-0229">DNA integration</keyword>
<evidence type="ECO:0000259" key="5">
    <source>
        <dbReference type="PROSITE" id="PS51898"/>
    </source>
</evidence>
<organism evidence="6 7">
    <name type="scientific">Actinomycetospora succinea</name>
    <dbReference type="NCBI Taxonomy" id="663603"/>
    <lineage>
        <taxon>Bacteria</taxon>
        <taxon>Bacillati</taxon>
        <taxon>Actinomycetota</taxon>
        <taxon>Actinomycetes</taxon>
        <taxon>Pseudonocardiales</taxon>
        <taxon>Pseudonocardiaceae</taxon>
        <taxon>Actinomycetospora</taxon>
    </lineage>
</organism>
<dbReference type="InterPro" id="IPR050808">
    <property type="entry name" value="Phage_Integrase"/>
</dbReference>
<dbReference type="EMBL" id="SNYO01000007">
    <property type="protein sequence ID" value="TDQ52724.1"/>
    <property type="molecule type" value="Genomic_DNA"/>
</dbReference>
<dbReference type="InterPro" id="IPR011010">
    <property type="entry name" value="DNA_brk_join_enz"/>
</dbReference>
<dbReference type="PROSITE" id="PS51898">
    <property type="entry name" value="TYR_RECOMBINASE"/>
    <property type="match status" value="1"/>
</dbReference>
<evidence type="ECO:0000313" key="7">
    <source>
        <dbReference type="Proteomes" id="UP000295705"/>
    </source>
</evidence>
<dbReference type="GO" id="GO:0015074">
    <property type="term" value="P:DNA integration"/>
    <property type="evidence" value="ECO:0007669"/>
    <property type="project" value="UniProtKB-KW"/>
</dbReference>
<dbReference type="InterPro" id="IPR013762">
    <property type="entry name" value="Integrase-like_cat_sf"/>
</dbReference>
<dbReference type="InterPro" id="IPR002104">
    <property type="entry name" value="Integrase_catalytic"/>
</dbReference>
<dbReference type="SUPFAM" id="SSF56349">
    <property type="entry name" value="DNA breaking-rejoining enzymes"/>
    <property type="match status" value="1"/>
</dbReference>
<comment type="similarity">
    <text evidence="1">Belongs to the 'phage' integrase family.</text>
</comment>
<evidence type="ECO:0000313" key="6">
    <source>
        <dbReference type="EMBL" id="TDQ52724.1"/>
    </source>
</evidence>
<evidence type="ECO:0000256" key="2">
    <source>
        <dbReference type="ARBA" id="ARBA00022908"/>
    </source>
</evidence>
<dbReference type="Gene3D" id="1.10.443.10">
    <property type="entry name" value="Intergrase catalytic core"/>
    <property type="match status" value="1"/>
</dbReference>
<evidence type="ECO:0000256" key="4">
    <source>
        <dbReference type="ARBA" id="ARBA00023172"/>
    </source>
</evidence>
<keyword evidence="3" id="KW-0238">DNA-binding</keyword>
<dbReference type="CDD" id="cd01189">
    <property type="entry name" value="INT_ICEBs1_C_like"/>
    <property type="match status" value="1"/>
</dbReference>
<dbReference type="RefSeq" id="WP_133828469.1">
    <property type="nucleotide sequence ID" value="NZ_BAABHR010000012.1"/>
</dbReference>
<keyword evidence="4" id="KW-0233">DNA recombination</keyword>
<dbReference type="Pfam" id="PF00589">
    <property type="entry name" value="Phage_integrase"/>
    <property type="match status" value="1"/>
</dbReference>
<dbReference type="GO" id="GO:0003677">
    <property type="term" value="F:DNA binding"/>
    <property type="evidence" value="ECO:0007669"/>
    <property type="project" value="UniProtKB-KW"/>
</dbReference>
<evidence type="ECO:0000256" key="3">
    <source>
        <dbReference type="ARBA" id="ARBA00023125"/>
    </source>
</evidence>
<protein>
    <submittedName>
        <fullName evidence="6">Site-specific recombinase XerD</fullName>
    </submittedName>
</protein>
<dbReference type="Proteomes" id="UP000295705">
    <property type="component" value="Unassembled WGS sequence"/>
</dbReference>
<dbReference type="PANTHER" id="PTHR30629:SF6">
    <property type="entry name" value="PROPHAGE INTEGRASE INTA-RELATED"/>
    <property type="match status" value="1"/>
</dbReference>
<dbReference type="InterPro" id="IPR010998">
    <property type="entry name" value="Integrase_recombinase_N"/>
</dbReference>